<evidence type="ECO:0000313" key="2">
    <source>
        <dbReference type="EMBL" id="MCP1386534.1"/>
    </source>
</evidence>
<sequence>MKRIFNLILTLVGFLFLSTAMAQKIDFTIRFNATTSEYEVYGRPDFSAATFNVGGGTQITVVLPKSIADAPLTITSVSGGVWVDNSQVYAPTAAPNSDFHGVSTTGAPIAWVAGQEKLLYKFTLTGGCVSGVRLFENASDPQSDAPGMLFGDFNNYMGNALNFADVYQSNYDNAGIICDTNQPPLATDDITQTPQDTPVSGNVLPNDLDPEGGVLTVSTTPTTPPTKGTVVLNADGSYTYTPNPGVTGTDKFCYQVCDNGSPSKCDTACVTISILGLQTLGNNKPVATDDNSRTYQDTPVGIVVKANDYDPDASGTPNGTLGAPTKLSDPVNGTVVFNADGTVTYTPTTGFVGKDSFT</sequence>
<gene>
    <name evidence="2" type="ORF">NCI00_29090</name>
</gene>
<organism evidence="2 3">
    <name type="scientific">Runella salmonicolor</name>
    <dbReference type="NCBI Taxonomy" id="2950278"/>
    <lineage>
        <taxon>Bacteria</taxon>
        <taxon>Pseudomonadati</taxon>
        <taxon>Bacteroidota</taxon>
        <taxon>Cytophagia</taxon>
        <taxon>Cytophagales</taxon>
        <taxon>Spirosomataceae</taxon>
        <taxon>Runella</taxon>
    </lineage>
</organism>
<comment type="caution">
    <text evidence="2">The sequence shown here is derived from an EMBL/GenBank/DDBJ whole genome shotgun (WGS) entry which is preliminary data.</text>
</comment>
<feature type="non-terminal residue" evidence="2">
    <location>
        <position position="358"/>
    </location>
</feature>
<keyword evidence="3" id="KW-1185">Reference proteome</keyword>
<dbReference type="Proteomes" id="UP001204772">
    <property type="component" value="Unassembled WGS sequence"/>
</dbReference>
<name>A0ABT1FXN2_9BACT</name>
<dbReference type="RefSeq" id="WP_253533444.1">
    <property type="nucleotide sequence ID" value="NZ_JAMZEL010000028.1"/>
</dbReference>
<keyword evidence="1" id="KW-0732">Signal</keyword>
<feature type="chain" id="PRO_5046978951" evidence="1">
    <location>
        <begin position="23"/>
        <end position="358"/>
    </location>
</feature>
<proteinExistence type="predicted"/>
<dbReference type="Gene3D" id="2.60.40.3440">
    <property type="match status" value="1"/>
</dbReference>
<dbReference type="EMBL" id="JAMZEL010000028">
    <property type="protein sequence ID" value="MCP1386534.1"/>
    <property type="molecule type" value="Genomic_DNA"/>
</dbReference>
<protein>
    <submittedName>
        <fullName evidence="2">Ig-like domain-containing protein</fullName>
    </submittedName>
</protein>
<dbReference type="Gene3D" id="2.60.40.2810">
    <property type="match status" value="1"/>
</dbReference>
<evidence type="ECO:0000256" key="1">
    <source>
        <dbReference type="SAM" id="SignalP"/>
    </source>
</evidence>
<reference evidence="2 3" key="1">
    <citation type="submission" date="2022-06" db="EMBL/GenBank/DDBJ databases">
        <title>Runella sp. S5 genome sequencing.</title>
        <authorList>
            <person name="Park S."/>
        </authorList>
    </citation>
    <scope>NUCLEOTIDE SEQUENCE [LARGE SCALE GENOMIC DNA]</scope>
    <source>
        <strain evidence="2 3">S5</strain>
    </source>
</reference>
<dbReference type="Pfam" id="PF17963">
    <property type="entry name" value="Big_9"/>
    <property type="match status" value="2"/>
</dbReference>
<feature type="signal peptide" evidence="1">
    <location>
        <begin position="1"/>
        <end position="22"/>
    </location>
</feature>
<accession>A0ABT1FXN2</accession>
<evidence type="ECO:0000313" key="3">
    <source>
        <dbReference type="Proteomes" id="UP001204772"/>
    </source>
</evidence>